<gene>
    <name evidence="2" type="ORF">SLEP1_g35913</name>
</gene>
<sequence length="88" mass="9888">MTFQWELEYLLEQSAFAEDSCCNPPPGSGGPDLIVWREVTRFSTIKSEDMGVLGTMYDGNGLCIKAESKSARGGTRKLKKKQRSRQNR</sequence>
<evidence type="ECO:0000256" key="1">
    <source>
        <dbReference type="SAM" id="MobiDB-lite"/>
    </source>
</evidence>
<accession>A0AAV5KPW8</accession>
<organism evidence="2 3">
    <name type="scientific">Rubroshorea leprosula</name>
    <dbReference type="NCBI Taxonomy" id="152421"/>
    <lineage>
        <taxon>Eukaryota</taxon>
        <taxon>Viridiplantae</taxon>
        <taxon>Streptophyta</taxon>
        <taxon>Embryophyta</taxon>
        <taxon>Tracheophyta</taxon>
        <taxon>Spermatophyta</taxon>
        <taxon>Magnoliopsida</taxon>
        <taxon>eudicotyledons</taxon>
        <taxon>Gunneridae</taxon>
        <taxon>Pentapetalae</taxon>
        <taxon>rosids</taxon>
        <taxon>malvids</taxon>
        <taxon>Malvales</taxon>
        <taxon>Dipterocarpaceae</taxon>
        <taxon>Rubroshorea</taxon>
    </lineage>
</organism>
<protein>
    <submittedName>
        <fullName evidence="2">Uncharacterized protein</fullName>
    </submittedName>
</protein>
<evidence type="ECO:0000313" key="2">
    <source>
        <dbReference type="EMBL" id="GKV26649.1"/>
    </source>
</evidence>
<reference evidence="2 3" key="1">
    <citation type="journal article" date="2021" name="Commun. Biol.">
        <title>The genome of Shorea leprosula (Dipterocarpaceae) highlights the ecological relevance of drought in aseasonal tropical rainforests.</title>
        <authorList>
            <person name="Ng K.K.S."/>
            <person name="Kobayashi M.J."/>
            <person name="Fawcett J.A."/>
            <person name="Hatakeyama M."/>
            <person name="Paape T."/>
            <person name="Ng C.H."/>
            <person name="Ang C.C."/>
            <person name="Tnah L.H."/>
            <person name="Lee C.T."/>
            <person name="Nishiyama T."/>
            <person name="Sese J."/>
            <person name="O'Brien M.J."/>
            <person name="Copetti D."/>
            <person name="Mohd Noor M.I."/>
            <person name="Ong R.C."/>
            <person name="Putra M."/>
            <person name="Sireger I.Z."/>
            <person name="Indrioko S."/>
            <person name="Kosugi Y."/>
            <person name="Izuno A."/>
            <person name="Isagi Y."/>
            <person name="Lee S.L."/>
            <person name="Shimizu K.K."/>
        </authorList>
    </citation>
    <scope>NUCLEOTIDE SEQUENCE [LARGE SCALE GENOMIC DNA]</scope>
    <source>
        <strain evidence="2">214</strain>
    </source>
</reference>
<evidence type="ECO:0000313" key="3">
    <source>
        <dbReference type="Proteomes" id="UP001054252"/>
    </source>
</evidence>
<dbReference type="AlphaFoldDB" id="A0AAV5KPW8"/>
<comment type="caution">
    <text evidence="2">The sequence shown here is derived from an EMBL/GenBank/DDBJ whole genome shotgun (WGS) entry which is preliminary data.</text>
</comment>
<proteinExistence type="predicted"/>
<feature type="compositionally biased region" description="Basic residues" evidence="1">
    <location>
        <begin position="74"/>
        <end position="88"/>
    </location>
</feature>
<dbReference type="Proteomes" id="UP001054252">
    <property type="component" value="Unassembled WGS sequence"/>
</dbReference>
<feature type="region of interest" description="Disordered" evidence="1">
    <location>
        <begin position="68"/>
        <end position="88"/>
    </location>
</feature>
<keyword evidence="3" id="KW-1185">Reference proteome</keyword>
<name>A0AAV5KPW8_9ROSI</name>
<dbReference type="EMBL" id="BPVZ01000072">
    <property type="protein sequence ID" value="GKV26649.1"/>
    <property type="molecule type" value="Genomic_DNA"/>
</dbReference>